<organism evidence="4 5">
    <name type="scientific">Pseudovibrio ascidiaceicola</name>
    <dbReference type="NCBI Taxonomy" id="285279"/>
    <lineage>
        <taxon>Bacteria</taxon>
        <taxon>Pseudomonadati</taxon>
        <taxon>Pseudomonadota</taxon>
        <taxon>Alphaproteobacteria</taxon>
        <taxon>Hyphomicrobiales</taxon>
        <taxon>Stappiaceae</taxon>
        <taxon>Pseudovibrio</taxon>
    </lineage>
</organism>
<protein>
    <submittedName>
        <fullName evidence="4">Beta-lactamase class A</fullName>
    </submittedName>
</protein>
<evidence type="ECO:0000256" key="1">
    <source>
        <dbReference type="ARBA" id="ARBA00001526"/>
    </source>
</evidence>
<dbReference type="PANTHER" id="PTHR35333">
    <property type="entry name" value="BETA-LACTAMASE"/>
    <property type="match status" value="1"/>
</dbReference>
<dbReference type="InterPro" id="IPR045155">
    <property type="entry name" value="Beta-lactam_cat"/>
</dbReference>
<dbReference type="InterPro" id="IPR012338">
    <property type="entry name" value="Beta-lactam/transpept-like"/>
</dbReference>
<dbReference type="PANTHER" id="PTHR35333:SF5">
    <property type="entry name" value="CONSERVED LIPOPROTEIN LPQF-RELATED"/>
    <property type="match status" value="1"/>
</dbReference>
<dbReference type="RefSeq" id="WP_208859986.1">
    <property type="nucleotide sequence ID" value="NZ_FOSK01000001.1"/>
</dbReference>
<keyword evidence="5" id="KW-1185">Reference proteome</keyword>
<evidence type="ECO:0000313" key="5">
    <source>
        <dbReference type="Proteomes" id="UP000199598"/>
    </source>
</evidence>
<dbReference type="InterPro" id="IPR000871">
    <property type="entry name" value="Beta-lactam_class-A"/>
</dbReference>
<gene>
    <name evidence="4" type="ORF">SAMN04488518_101344</name>
</gene>
<dbReference type="Proteomes" id="UP000199598">
    <property type="component" value="Unassembled WGS sequence"/>
</dbReference>
<feature type="chain" id="PRO_5046214396" evidence="2">
    <location>
        <begin position="23"/>
        <end position="397"/>
    </location>
</feature>
<dbReference type="Gene3D" id="3.40.710.10">
    <property type="entry name" value="DD-peptidase/beta-lactamase superfamily"/>
    <property type="match status" value="1"/>
</dbReference>
<keyword evidence="2" id="KW-0732">Signal</keyword>
<accession>A0A1I3VE05</accession>
<reference evidence="4 5" key="1">
    <citation type="submission" date="2016-10" db="EMBL/GenBank/DDBJ databases">
        <authorList>
            <person name="Varghese N."/>
            <person name="Submissions S."/>
        </authorList>
    </citation>
    <scope>NUCLEOTIDE SEQUENCE [LARGE SCALE GENOMIC DNA]</scope>
    <source>
        <strain evidence="4 5">DSM 16392</strain>
    </source>
</reference>
<dbReference type="Pfam" id="PF13354">
    <property type="entry name" value="Beta-lactamase2"/>
    <property type="match status" value="1"/>
</dbReference>
<evidence type="ECO:0000259" key="3">
    <source>
        <dbReference type="Pfam" id="PF13354"/>
    </source>
</evidence>
<feature type="signal peptide" evidence="2">
    <location>
        <begin position="1"/>
        <end position="22"/>
    </location>
</feature>
<name>A0A1I3VE05_9HYPH</name>
<evidence type="ECO:0000313" key="4">
    <source>
        <dbReference type="EMBL" id="SFJ93598.1"/>
    </source>
</evidence>
<proteinExistence type="predicted"/>
<dbReference type="EMBL" id="FOSK01000001">
    <property type="protein sequence ID" value="SFJ93598.1"/>
    <property type="molecule type" value="Genomic_DNA"/>
</dbReference>
<evidence type="ECO:0000256" key="2">
    <source>
        <dbReference type="SAM" id="SignalP"/>
    </source>
</evidence>
<comment type="caution">
    <text evidence="4">The sequence shown here is derived from an EMBL/GenBank/DDBJ whole genome shotgun (WGS) entry which is preliminary data.</text>
</comment>
<dbReference type="SUPFAM" id="SSF56601">
    <property type="entry name" value="beta-lactamase/transpeptidase-like"/>
    <property type="match status" value="1"/>
</dbReference>
<sequence length="397" mass="44048">MLRYFKALCAIAVLVLAPHSLGAQEAASPPELLKKIWNGPDFDANDFAPEVYQKIPKELLVSILSEQRSIYGPALRVEATKDPHKFLVETKSYTIPTLLKQNTTGQLTGLLFRFALVKDMKHEDLLDHMKQQTATQSFLLMQNGKVHAENNSDAQLAVGSAFKLYVLDQVAQRVRDGDLSWQDKVTLEQRHISYPGGTMQNEPVGKKFVLLDVARNMIAISDNTATDLLMDLVGQESVMLPGETSPALTTQQLFHLKADEQTAEAYRKAGPEERARILAALPAQLPTIDKVSVPLTEGVEWYLSNRELCEIVTKVKDIKGVFVNPGVAEPDNWTSYAYKGGSEIGVLNMTYALEDPDGNNWCFSTTWNAEQELDVTYLIALVATLLESPESVQAALR</sequence>
<comment type="catalytic activity">
    <reaction evidence="1">
        <text>a beta-lactam + H2O = a substituted beta-amino acid</text>
        <dbReference type="Rhea" id="RHEA:20401"/>
        <dbReference type="ChEBI" id="CHEBI:15377"/>
        <dbReference type="ChEBI" id="CHEBI:35627"/>
        <dbReference type="ChEBI" id="CHEBI:140347"/>
        <dbReference type="EC" id="3.5.2.6"/>
    </reaction>
</comment>
<feature type="domain" description="Beta-lactamase class A catalytic" evidence="3">
    <location>
        <begin position="144"/>
        <end position="255"/>
    </location>
</feature>